<evidence type="ECO:0000256" key="1">
    <source>
        <dbReference type="SAM" id="MobiDB-lite"/>
    </source>
</evidence>
<evidence type="ECO:0000313" key="2">
    <source>
        <dbReference type="EMBL" id="KAG9194207.1"/>
    </source>
</evidence>
<dbReference type="AlphaFoldDB" id="A0AAD4IGN1"/>
<proteinExistence type="predicted"/>
<feature type="region of interest" description="Disordered" evidence="1">
    <location>
        <begin position="70"/>
        <end position="104"/>
    </location>
</feature>
<organism evidence="2 3">
    <name type="scientific">Alternaria panax</name>
    <dbReference type="NCBI Taxonomy" id="48097"/>
    <lineage>
        <taxon>Eukaryota</taxon>
        <taxon>Fungi</taxon>
        <taxon>Dikarya</taxon>
        <taxon>Ascomycota</taxon>
        <taxon>Pezizomycotina</taxon>
        <taxon>Dothideomycetes</taxon>
        <taxon>Pleosporomycetidae</taxon>
        <taxon>Pleosporales</taxon>
        <taxon>Pleosporineae</taxon>
        <taxon>Pleosporaceae</taxon>
        <taxon>Alternaria</taxon>
        <taxon>Alternaria sect. Panax</taxon>
    </lineage>
</organism>
<name>A0AAD4IGN1_9PLEO</name>
<feature type="compositionally biased region" description="Low complexity" evidence="1">
    <location>
        <begin position="74"/>
        <end position="87"/>
    </location>
</feature>
<gene>
    <name evidence="2" type="ORF">G6011_04242</name>
</gene>
<protein>
    <submittedName>
        <fullName evidence="2">Uncharacterized protein</fullName>
    </submittedName>
</protein>
<dbReference type="Proteomes" id="UP001199106">
    <property type="component" value="Unassembled WGS sequence"/>
</dbReference>
<comment type="caution">
    <text evidence="2">The sequence shown here is derived from an EMBL/GenBank/DDBJ whole genome shotgun (WGS) entry which is preliminary data.</text>
</comment>
<sequence>MHRDKDYESDMHLHISDALYTNPPNPKRTLAVLLSPSRSGTADLSADFKRVAERDFGLHTLCLAADAAHEQASVVNKKPPAKPVKVGGENKADGKKKKDKHNEDVEVWEAIVKTAWKTIGRGPDHDSVKAHGPWHAKFNDTMFWM</sequence>
<keyword evidence="3" id="KW-1185">Reference proteome</keyword>
<accession>A0AAD4IGN1</accession>
<reference evidence="2" key="1">
    <citation type="submission" date="2021-07" db="EMBL/GenBank/DDBJ databases">
        <title>Genome Resource of American Ginseng Black Spot Pathogen Alternaria panax.</title>
        <authorList>
            <person name="Qiu C."/>
            <person name="Wang W."/>
            <person name="Liu Z."/>
        </authorList>
    </citation>
    <scope>NUCLEOTIDE SEQUENCE</scope>
    <source>
        <strain evidence="2">BNCC115425</strain>
    </source>
</reference>
<dbReference type="EMBL" id="JAANER010000002">
    <property type="protein sequence ID" value="KAG9194207.1"/>
    <property type="molecule type" value="Genomic_DNA"/>
</dbReference>
<evidence type="ECO:0000313" key="3">
    <source>
        <dbReference type="Proteomes" id="UP001199106"/>
    </source>
</evidence>